<keyword evidence="3" id="KW-1185">Reference proteome</keyword>
<dbReference type="GO" id="GO:0009252">
    <property type="term" value="P:peptidoglycan biosynthetic process"/>
    <property type="evidence" value="ECO:0007669"/>
    <property type="project" value="TreeGrafter"/>
</dbReference>
<dbReference type="PANTHER" id="PTHR40593:SF1">
    <property type="entry name" value="PENICILLIN-BINDING PROTEIN ACTIVATOR LPOB"/>
    <property type="match status" value="1"/>
</dbReference>
<dbReference type="EMBL" id="QUWK01000006">
    <property type="protein sequence ID" value="RFU94954.1"/>
    <property type="molecule type" value="Genomic_DNA"/>
</dbReference>
<dbReference type="Pfam" id="PF13036">
    <property type="entry name" value="LpoB"/>
    <property type="match status" value="1"/>
</dbReference>
<keyword evidence="1" id="KW-0732">Signal</keyword>
<sequence>MKRLSLSGFSLVLFSVLLLSCQSPVSVSRISADTDIDLSGNWNDTDIRIVAEALVDSSLSSPWITQYKMAHPGDNPVVIVGTFLNRSSEHIDTSIIAKRYEMALINSGKVDMVADQSFRASVREEREEQQFFASEETAKALGKEIGADYLLQGSVRTNLDQSGGQMVRTYYVSAELIDIETNKKVWVGEETIKKLIKQSKYKL</sequence>
<evidence type="ECO:0000313" key="2">
    <source>
        <dbReference type="EMBL" id="RFU94954.1"/>
    </source>
</evidence>
<dbReference type="PANTHER" id="PTHR40593">
    <property type="entry name" value="PENICILLIN-BINDING PROTEIN ACTIVATOR LPOB"/>
    <property type="match status" value="1"/>
</dbReference>
<dbReference type="AlphaFoldDB" id="A0A372MGU0"/>
<evidence type="ECO:0000256" key="1">
    <source>
        <dbReference type="SAM" id="SignalP"/>
    </source>
</evidence>
<name>A0A372MGU0_9SPIR</name>
<comment type="caution">
    <text evidence="2">The sequence shown here is derived from an EMBL/GenBank/DDBJ whole genome shotgun (WGS) entry which is preliminary data.</text>
</comment>
<feature type="chain" id="PRO_5016637587" evidence="1">
    <location>
        <begin position="26"/>
        <end position="203"/>
    </location>
</feature>
<protein>
    <submittedName>
        <fullName evidence="2">Penicillin-binding protein activator LpoB</fullName>
    </submittedName>
</protein>
<dbReference type="GO" id="GO:0031241">
    <property type="term" value="C:periplasmic side of cell outer membrane"/>
    <property type="evidence" value="ECO:0007669"/>
    <property type="project" value="TreeGrafter"/>
</dbReference>
<gene>
    <name evidence="2" type="ORF">DYP60_06950</name>
</gene>
<feature type="signal peptide" evidence="1">
    <location>
        <begin position="1"/>
        <end position="25"/>
    </location>
</feature>
<reference evidence="3" key="1">
    <citation type="submission" date="2018-08" db="EMBL/GenBank/DDBJ databases">
        <authorList>
            <person name="Grouzdev D.S."/>
            <person name="Krutkina M.S."/>
        </authorList>
    </citation>
    <scope>NUCLEOTIDE SEQUENCE [LARGE SCALE GENOMIC DNA]</scope>
    <source>
        <strain evidence="3">4-11</strain>
    </source>
</reference>
<dbReference type="PROSITE" id="PS51257">
    <property type="entry name" value="PROKAR_LIPOPROTEIN"/>
    <property type="match status" value="1"/>
</dbReference>
<dbReference type="GO" id="GO:0030234">
    <property type="term" value="F:enzyme regulator activity"/>
    <property type="evidence" value="ECO:0007669"/>
    <property type="project" value="TreeGrafter"/>
</dbReference>
<accession>A0A372MGU0</accession>
<dbReference type="RefSeq" id="WP_117330163.1">
    <property type="nucleotide sequence ID" value="NZ_QUWK01000006.1"/>
</dbReference>
<evidence type="ECO:0000313" key="3">
    <source>
        <dbReference type="Proteomes" id="UP000264002"/>
    </source>
</evidence>
<dbReference type="Proteomes" id="UP000264002">
    <property type="component" value="Unassembled WGS sequence"/>
</dbReference>
<reference evidence="2 3" key="2">
    <citation type="submission" date="2018-09" db="EMBL/GenBank/DDBJ databases">
        <title>Genome of Sphaerochaeta halotolerans strain 4-11.</title>
        <authorList>
            <person name="Nazina T.N."/>
            <person name="Sokolova D.S."/>
        </authorList>
    </citation>
    <scope>NUCLEOTIDE SEQUENCE [LARGE SCALE GENOMIC DNA]</scope>
    <source>
        <strain evidence="2 3">4-11</strain>
    </source>
</reference>
<dbReference type="Gene3D" id="3.40.50.10610">
    <property type="entry name" value="ABC-type transport auxiliary lipoprotein component"/>
    <property type="match status" value="1"/>
</dbReference>
<organism evidence="2 3">
    <name type="scientific">Sphaerochaeta halotolerans</name>
    <dbReference type="NCBI Taxonomy" id="2293840"/>
    <lineage>
        <taxon>Bacteria</taxon>
        <taxon>Pseudomonadati</taxon>
        <taxon>Spirochaetota</taxon>
        <taxon>Spirochaetia</taxon>
        <taxon>Spirochaetales</taxon>
        <taxon>Sphaerochaetaceae</taxon>
        <taxon>Sphaerochaeta</taxon>
    </lineage>
</organism>
<dbReference type="InterPro" id="IPR014094">
    <property type="entry name" value="LpoB"/>
</dbReference>
<proteinExistence type="predicted"/>